<comment type="caution">
    <text evidence="2">The sequence shown here is derived from an EMBL/GenBank/DDBJ whole genome shotgun (WGS) entry which is preliminary data.</text>
</comment>
<evidence type="ECO:0000313" key="3">
    <source>
        <dbReference type="Proteomes" id="UP000637359"/>
    </source>
</evidence>
<organism evidence="2 3">
    <name type="scientific">Ornithinibacillus hominis</name>
    <dbReference type="NCBI Taxonomy" id="2763055"/>
    <lineage>
        <taxon>Bacteria</taxon>
        <taxon>Bacillati</taxon>
        <taxon>Bacillota</taxon>
        <taxon>Bacilli</taxon>
        <taxon>Bacillales</taxon>
        <taxon>Bacillaceae</taxon>
        <taxon>Ornithinibacillus</taxon>
    </lineage>
</organism>
<proteinExistence type="predicted"/>
<dbReference type="EMBL" id="JACOOL010000012">
    <property type="protein sequence ID" value="MBC5638122.1"/>
    <property type="molecule type" value="Genomic_DNA"/>
</dbReference>
<dbReference type="AlphaFoldDB" id="A0A923RLH5"/>
<feature type="compositionally biased region" description="Basic and acidic residues" evidence="1">
    <location>
        <begin position="45"/>
        <end position="60"/>
    </location>
</feature>
<evidence type="ECO:0000313" key="2">
    <source>
        <dbReference type="EMBL" id="MBC5638122.1"/>
    </source>
</evidence>
<dbReference type="RefSeq" id="WP_186870825.1">
    <property type="nucleotide sequence ID" value="NZ_JACOOL010000012.1"/>
</dbReference>
<gene>
    <name evidence="2" type="ORF">H8S33_15095</name>
</gene>
<feature type="region of interest" description="Disordered" evidence="1">
    <location>
        <begin position="40"/>
        <end position="60"/>
    </location>
</feature>
<evidence type="ECO:0000256" key="1">
    <source>
        <dbReference type="SAM" id="MobiDB-lite"/>
    </source>
</evidence>
<reference evidence="2" key="1">
    <citation type="submission" date="2020-08" db="EMBL/GenBank/DDBJ databases">
        <title>Genome public.</title>
        <authorList>
            <person name="Liu C."/>
            <person name="Sun Q."/>
        </authorList>
    </citation>
    <scope>NUCLEOTIDE SEQUENCE</scope>
    <source>
        <strain evidence="2">BX22</strain>
    </source>
</reference>
<name>A0A923RLH5_9BACI</name>
<keyword evidence="3" id="KW-1185">Reference proteome</keyword>
<dbReference type="Proteomes" id="UP000637359">
    <property type="component" value="Unassembled WGS sequence"/>
</dbReference>
<accession>A0A923RLH5</accession>
<protein>
    <submittedName>
        <fullName evidence="2">Uncharacterized protein</fullName>
    </submittedName>
</protein>
<sequence>MRKRETILLSSLLFLIGALVGFLASPIKKGLRIHIAGVTTTNHHGSREKESKDVEKKVMD</sequence>